<dbReference type="AlphaFoldDB" id="K0T8U7"/>
<keyword evidence="1" id="KW-0175">Coiled coil</keyword>
<feature type="coiled-coil region" evidence="1">
    <location>
        <begin position="118"/>
        <end position="159"/>
    </location>
</feature>
<name>K0T8U7_THAOC</name>
<keyword evidence="4" id="KW-1185">Reference proteome</keyword>
<feature type="compositionally biased region" description="Basic and acidic residues" evidence="2">
    <location>
        <begin position="175"/>
        <end position="185"/>
    </location>
</feature>
<accession>K0T8U7</accession>
<comment type="caution">
    <text evidence="3">The sequence shown here is derived from an EMBL/GenBank/DDBJ whole genome shotgun (WGS) entry which is preliminary data.</text>
</comment>
<dbReference type="EMBL" id="AGNL01013892">
    <property type="protein sequence ID" value="EJK66957.1"/>
    <property type="molecule type" value="Genomic_DNA"/>
</dbReference>
<organism evidence="3 4">
    <name type="scientific">Thalassiosira oceanica</name>
    <name type="common">Marine diatom</name>
    <dbReference type="NCBI Taxonomy" id="159749"/>
    <lineage>
        <taxon>Eukaryota</taxon>
        <taxon>Sar</taxon>
        <taxon>Stramenopiles</taxon>
        <taxon>Ochrophyta</taxon>
        <taxon>Bacillariophyta</taxon>
        <taxon>Coscinodiscophyceae</taxon>
        <taxon>Thalassiosirophycidae</taxon>
        <taxon>Thalassiosirales</taxon>
        <taxon>Thalassiosiraceae</taxon>
        <taxon>Thalassiosira</taxon>
    </lineage>
</organism>
<protein>
    <submittedName>
        <fullName evidence="3">Uncharacterized protein</fullName>
    </submittedName>
</protein>
<proteinExistence type="predicted"/>
<gene>
    <name evidence="3" type="ORF">THAOC_12067</name>
</gene>
<evidence type="ECO:0000313" key="3">
    <source>
        <dbReference type="EMBL" id="EJK66957.1"/>
    </source>
</evidence>
<evidence type="ECO:0000313" key="4">
    <source>
        <dbReference type="Proteomes" id="UP000266841"/>
    </source>
</evidence>
<evidence type="ECO:0000256" key="2">
    <source>
        <dbReference type="SAM" id="MobiDB-lite"/>
    </source>
</evidence>
<reference evidence="3 4" key="1">
    <citation type="journal article" date="2012" name="Genome Biol.">
        <title>Genome and low-iron response of an oceanic diatom adapted to chronic iron limitation.</title>
        <authorList>
            <person name="Lommer M."/>
            <person name="Specht M."/>
            <person name="Roy A.S."/>
            <person name="Kraemer L."/>
            <person name="Andreson R."/>
            <person name="Gutowska M.A."/>
            <person name="Wolf J."/>
            <person name="Bergner S.V."/>
            <person name="Schilhabel M.B."/>
            <person name="Klostermeier U.C."/>
            <person name="Beiko R.G."/>
            <person name="Rosenstiel P."/>
            <person name="Hippler M."/>
            <person name="Laroche J."/>
        </authorList>
    </citation>
    <scope>NUCLEOTIDE SEQUENCE [LARGE SCALE GENOMIC DNA]</scope>
    <source>
        <strain evidence="3 4">CCMP1005</strain>
    </source>
</reference>
<dbReference type="Proteomes" id="UP000266841">
    <property type="component" value="Unassembled WGS sequence"/>
</dbReference>
<feature type="region of interest" description="Disordered" evidence="2">
    <location>
        <begin position="279"/>
        <end position="380"/>
    </location>
</feature>
<sequence length="458" mass="50650">MNKSPPFSAFLGVVRSSLNHDDKSTFPTLAKPNIKPEDSLSFTFTTTATLFTGRATLPCPLSIQGRIAEGDLGASTCLCEVVNQVWHPILAPRLPRLEAARSAVSMARNCEATSAANLKDSEEQLLAAQQRVKNARAQCQCAKQQREKAEEYLKSIESKWEVIDVDIGDSDDEQEKNRASKRADAAAKPPADRPLPVEHQPLADPPDISWRGMRLSMTKSGWKIRNGTAFFAFMYINPCAAHLSKKDVLRLCKEGVHYFTDENDVKRYAVRHLGWTGEKVFSTPPSDRAASRKPAAKKAGKEPAVRAQQPPSSSTISSLKETAELLAAPDSKNKRGRRRISQSPGRSSRSDSVSPDATKHVDGGSRPAKRSYRKAREDTENEGMKYPINSRVIVWSDNDYWGATIKGYERKNNTIGYSVNYDGYAKSRRNWVNPHLVAGLMNAEGKLVLENEEGAAYG</sequence>
<feature type="compositionally biased region" description="Polar residues" evidence="2">
    <location>
        <begin position="309"/>
        <end position="320"/>
    </location>
</feature>
<evidence type="ECO:0000256" key="1">
    <source>
        <dbReference type="SAM" id="Coils"/>
    </source>
</evidence>
<feature type="region of interest" description="Disordered" evidence="2">
    <location>
        <begin position="167"/>
        <end position="205"/>
    </location>
</feature>
<feature type="compositionally biased region" description="Low complexity" evidence="2">
    <location>
        <begin position="341"/>
        <end position="356"/>
    </location>
</feature>